<evidence type="ECO:0000256" key="3">
    <source>
        <dbReference type="ARBA" id="ARBA00022801"/>
    </source>
</evidence>
<dbReference type="SUPFAM" id="SSF52317">
    <property type="entry name" value="Class I glutamine amidotransferase-like"/>
    <property type="match status" value="1"/>
</dbReference>
<evidence type="ECO:0000313" key="6">
    <source>
        <dbReference type="Proteomes" id="UP001195903"/>
    </source>
</evidence>
<evidence type="ECO:0000256" key="2">
    <source>
        <dbReference type="ARBA" id="ARBA00022670"/>
    </source>
</evidence>
<dbReference type="InterPro" id="IPR029062">
    <property type="entry name" value="Class_I_gatase-like"/>
</dbReference>
<dbReference type="CDD" id="cd03129">
    <property type="entry name" value="GAT1_Peptidase_E_like"/>
    <property type="match status" value="1"/>
</dbReference>
<keyword evidence="3" id="KW-0378">Hydrolase</keyword>
<keyword evidence="2" id="KW-0645">Protease</keyword>
<organism evidence="5 6">
    <name type="scientific">Shewanella jiangmenensis</name>
    <dbReference type="NCBI Taxonomy" id="2837387"/>
    <lineage>
        <taxon>Bacteria</taxon>
        <taxon>Pseudomonadati</taxon>
        <taxon>Pseudomonadota</taxon>
        <taxon>Gammaproteobacteria</taxon>
        <taxon>Alteromonadales</taxon>
        <taxon>Shewanellaceae</taxon>
        <taxon>Shewanella</taxon>
    </lineage>
</organism>
<protein>
    <submittedName>
        <fullName evidence="5">Type 1 glutamine amidotransferase-like domain-containing protein</fullName>
    </submittedName>
</protein>
<evidence type="ECO:0000313" key="5">
    <source>
        <dbReference type="EMBL" id="MBT1445266.1"/>
    </source>
</evidence>
<sequence length="210" mass="22214">MSLLLLNDTHHSASLEALKRWLGKRGKRPSVGYLAATADPTREYFAPIVELYDSLGAEIIAFAEPIHGPDCELYEPLFDCDIIHLCGGNTFEYLHNLGASGLIPRLQAFVAGGGHLVGVSAGAMLMTPDIATAVYCGDEAVMPFQTTAALGLVPFQLLVHVQNKAAMADEIKLSQTQGELYLLGDGDAIDVEDGMVSASEGVVIVGDLAG</sequence>
<proteinExistence type="inferred from homology"/>
<dbReference type="RefSeq" id="WP_214507466.1">
    <property type="nucleotide sequence ID" value="NZ_JAHEPS010000004.1"/>
</dbReference>
<evidence type="ECO:0000256" key="4">
    <source>
        <dbReference type="ARBA" id="ARBA00022825"/>
    </source>
</evidence>
<keyword evidence="4" id="KW-0720">Serine protease</keyword>
<dbReference type="InterPro" id="IPR005320">
    <property type="entry name" value="Peptidase_S51"/>
</dbReference>
<evidence type="ECO:0000256" key="1">
    <source>
        <dbReference type="ARBA" id="ARBA00006534"/>
    </source>
</evidence>
<accession>A0ABS5V478</accession>
<gene>
    <name evidence="5" type="ORF">KJI95_12110</name>
</gene>
<name>A0ABS5V478_9GAMM</name>
<comment type="caution">
    <text evidence="5">The sequence shown here is derived from an EMBL/GenBank/DDBJ whole genome shotgun (WGS) entry which is preliminary data.</text>
</comment>
<dbReference type="EMBL" id="JAHEPS010000004">
    <property type="protein sequence ID" value="MBT1445266.1"/>
    <property type="molecule type" value="Genomic_DNA"/>
</dbReference>
<dbReference type="Pfam" id="PF03575">
    <property type="entry name" value="Peptidase_S51"/>
    <property type="match status" value="1"/>
</dbReference>
<dbReference type="Gene3D" id="3.40.50.880">
    <property type="match status" value="1"/>
</dbReference>
<comment type="similarity">
    <text evidence="1">Belongs to the peptidase S51 family.</text>
</comment>
<reference evidence="5 6" key="1">
    <citation type="submission" date="2021-05" db="EMBL/GenBank/DDBJ databases">
        <title>Shewanella sp. JM162201.</title>
        <authorList>
            <person name="Xu S."/>
            <person name="Li A."/>
        </authorList>
    </citation>
    <scope>NUCLEOTIDE SEQUENCE [LARGE SCALE GENOMIC DNA]</scope>
    <source>
        <strain evidence="5 6">JM162201</strain>
    </source>
</reference>
<dbReference type="Proteomes" id="UP001195903">
    <property type="component" value="Unassembled WGS sequence"/>
</dbReference>
<keyword evidence="6" id="KW-1185">Reference proteome</keyword>